<name>A0A679J677_VARPD</name>
<dbReference type="EC" id="5.1.1.13" evidence="3"/>
<dbReference type="InterPro" id="IPR001920">
    <property type="entry name" value="Asp/Glu_race"/>
</dbReference>
<evidence type="ECO:0000313" key="3">
    <source>
        <dbReference type="EMBL" id="CAA2103462.1"/>
    </source>
</evidence>
<evidence type="ECO:0000256" key="2">
    <source>
        <dbReference type="ARBA" id="ARBA00023235"/>
    </source>
</evidence>
<organism evidence="3">
    <name type="scientific">Variovorax paradoxus</name>
    <dbReference type="NCBI Taxonomy" id="34073"/>
    <lineage>
        <taxon>Bacteria</taxon>
        <taxon>Pseudomonadati</taxon>
        <taxon>Pseudomonadota</taxon>
        <taxon>Betaproteobacteria</taxon>
        <taxon>Burkholderiales</taxon>
        <taxon>Comamonadaceae</taxon>
        <taxon>Variovorax</taxon>
    </lineage>
</organism>
<gene>
    <name evidence="3" type="ORF">VVAX_02273</name>
</gene>
<accession>A0A679J677</accession>
<proteinExistence type="inferred from homology"/>
<sequence>MSRIGVLGGMGPSATVDFMDKIIRLTPATRDQEHLPVIVANLPHVPDRSSAILGSGPDPLPALLAGIDVLNDIGVGVVAIPCNSSHHWYAQMAARSRAPVIHIAQSCVSAIASAPRATAARPVRVAILATRGALASGFYQQSLREHGIDFLVPDAATGQDHVDACIRAVKGGDVPAGAAAFERALQALAATGATAVIMGCTELPIAAQAAQAAIAAEHGAMSLVDSSLELARATVAFALDKGWNKPTWIS</sequence>
<protein>
    <submittedName>
        <fullName evidence="3">Aspartate racemase</fullName>
        <ecNumber evidence="3">5.1.1.13</ecNumber>
    </submittedName>
</protein>
<dbReference type="RefSeq" id="WP_339089939.1">
    <property type="nucleotide sequence ID" value="NZ_LR743507.1"/>
</dbReference>
<dbReference type="PANTHER" id="PTHR21198:SF7">
    <property type="entry name" value="ASPARTATE-GLUTAMATE RACEMASE FAMILY"/>
    <property type="match status" value="1"/>
</dbReference>
<reference evidence="3" key="1">
    <citation type="submission" date="2019-12" db="EMBL/GenBank/DDBJ databases">
        <authorList>
            <person name="Cremers G."/>
        </authorList>
    </citation>
    <scope>NUCLEOTIDE SEQUENCE</scope>
    <source>
        <strain evidence="3">Vvax</strain>
    </source>
</reference>
<evidence type="ECO:0000256" key="1">
    <source>
        <dbReference type="ARBA" id="ARBA00007847"/>
    </source>
</evidence>
<comment type="similarity">
    <text evidence="1">Belongs to the aspartate/glutamate racemases family.</text>
</comment>
<dbReference type="AlphaFoldDB" id="A0A679J677"/>
<dbReference type="NCBIfam" id="TIGR00035">
    <property type="entry name" value="asp_race"/>
    <property type="match status" value="1"/>
</dbReference>
<dbReference type="Pfam" id="PF01177">
    <property type="entry name" value="Asp_Glu_race"/>
    <property type="match status" value="1"/>
</dbReference>
<dbReference type="Gene3D" id="3.40.50.1860">
    <property type="match status" value="2"/>
</dbReference>
<dbReference type="InterPro" id="IPR015942">
    <property type="entry name" value="Asp/Glu/hydantoin_racemase"/>
</dbReference>
<dbReference type="GO" id="GO:0047689">
    <property type="term" value="F:aspartate racemase activity"/>
    <property type="evidence" value="ECO:0007669"/>
    <property type="project" value="UniProtKB-EC"/>
</dbReference>
<dbReference type="EMBL" id="LR743507">
    <property type="protein sequence ID" value="CAA2103462.1"/>
    <property type="molecule type" value="Genomic_DNA"/>
</dbReference>
<dbReference type="SUPFAM" id="SSF53681">
    <property type="entry name" value="Aspartate/glutamate racemase"/>
    <property type="match status" value="2"/>
</dbReference>
<dbReference type="InterPro" id="IPR004380">
    <property type="entry name" value="Asp_race"/>
</dbReference>
<keyword evidence="2 3" id="KW-0413">Isomerase</keyword>
<dbReference type="PANTHER" id="PTHR21198">
    <property type="entry name" value="GLUTAMATE RACEMASE"/>
    <property type="match status" value="1"/>
</dbReference>